<organism evidence="1">
    <name type="scientific">marine sediment metagenome</name>
    <dbReference type="NCBI Taxonomy" id="412755"/>
    <lineage>
        <taxon>unclassified sequences</taxon>
        <taxon>metagenomes</taxon>
        <taxon>ecological metagenomes</taxon>
    </lineage>
</organism>
<dbReference type="EMBL" id="BARW01015383">
    <property type="protein sequence ID" value="GAI94119.1"/>
    <property type="molecule type" value="Genomic_DNA"/>
</dbReference>
<protein>
    <submittedName>
        <fullName evidence="1">Uncharacterized protein</fullName>
    </submittedName>
</protein>
<comment type="caution">
    <text evidence="1">The sequence shown here is derived from an EMBL/GenBank/DDBJ whole genome shotgun (WGS) entry which is preliminary data.</text>
</comment>
<reference evidence="1" key="1">
    <citation type="journal article" date="2014" name="Front. Microbiol.">
        <title>High frequency of phylogenetically diverse reductive dehalogenase-homologous genes in deep subseafloor sedimentary metagenomes.</title>
        <authorList>
            <person name="Kawai M."/>
            <person name="Futagami T."/>
            <person name="Toyoda A."/>
            <person name="Takaki Y."/>
            <person name="Nishi S."/>
            <person name="Hori S."/>
            <person name="Arai W."/>
            <person name="Tsubouchi T."/>
            <person name="Morono Y."/>
            <person name="Uchiyama I."/>
            <person name="Ito T."/>
            <person name="Fujiyama A."/>
            <person name="Inagaki F."/>
            <person name="Takami H."/>
        </authorList>
    </citation>
    <scope>NUCLEOTIDE SEQUENCE</scope>
    <source>
        <strain evidence="1">Expedition CK06-06</strain>
    </source>
</reference>
<dbReference type="AlphaFoldDB" id="X1UP49"/>
<sequence length="83" mass="8817">TENVTTLNFSHPSPSGKACSFTWIMTQHSAAVTVAWPASVKWTDGTAPTITANDGIYVFTFVTVDSGTTWFGFLAGSEMAVPV</sequence>
<feature type="non-terminal residue" evidence="1">
    <location>
        <position position="1"/>
    </location>
</feature>
<accession>X1UP49</accession>
<evidence type="ECO:0000313" key="1">
    <source>
        <dbReference type="EMBL" id="GAI94119.1"/>
    </source>
</evidence>
<name>X1UP49_9ZZZZ</name>
<proteinExistence type="predicted"/>
<gene>
    <name evidence="1" type="ORF">S12H4_27015</name>
</gene>